<accession>A0ABP7NSI3</accession>
<sequence>MHTPAEFQLLDLYARDGCRLALRLFGSGAEHAVVLHLHGSSYNSTLYLSYGETLAAQGFTTYLLDFRGNGDSLGPRGTVAYIGQLEDDVADIIQVIRHKHPHTPIILSGHSAGATVALRYVDKYSDQSLRGLVLMSPVFPASIESARTDFGLNRLLFRLSHWRRESAHDPAPRHIHRHLFKVSLMRALLCKVVPILGHMKTIYFPVGSDLEQVDDRVRQYSFRMMESLTARNYLDILGSLHKPLFLTIGRDDEITTPLCIEAAQRWYVPFHPQNRMILVPETTHLGIVRAAANEITLWLNALLKVQKVAFEKAAS</sequence>
<evidence type="ECO:0000259" key="1">
    <source>
        <dbReference type="Pfam" id="PF12146"/>
    </source>
</evidence>
<dbReference type="Gene3D" id="3.40.50.1820">
    <property type="entry name" value="alpha/beta hydrolase"/>
    <property type="match status" value="1"/>
</dbReference>
<dbReference type="InterPro" id="IPR029058">
    <property type="entry name" value="AB_hydrolase_fold"/>
</dbReference>
<proteinExistence type="predicted"/>
<reference evidence="3" key="1">
    <citation type="journal article" date="2019" name="Int. J. Syst. Evol. Microbiol.">
        <title>The Global Catalogue of Microorganisms (GCM) 10K type strain sequencing project: providing services to taxonomists for standard genome sequencing and annotation.</title>
        <authorList>
            <consortium name="The Broad Institute Genomics Platform"/>
            <consortium name="The Broad Institute Genome Sequencing Center for Infectious Disease"/>
            <person name="Wu L."/>
            <person name="Ma J."/>
        </authorList>
    </citation>
    <scope>NUCLEOTIDE SEQUENCE [LARGE SCALE GENOMIC DNA]</scope>
    <source>
        <strain evidence="3">JCM 17555</strain>
    </source>
</reference>
<gene>
    <name evidence="2" type="ORF">GCM10022278_10190</name>
</gene>
<dbReference type="RefSeq" id="WP_344803991.1">
    <property type="nucleotide sequence ID" value="NZ_BAABBO010000002.1"/>
</dbReference>
<dbReference type="InterPro" id="IPR022742">
    <property type="entry name" value="Hydrolase_4"/>
</dbReference>
<organism evidence="2 3">
    <name type="scientific">Allohahella marinimesophila</name>
    <dbReference type="NCBI Taxonomy" id="1054972"/>
    <lineage>
        <taxon>Bacteria</taxon>
        <taxon>Pseudomonadati</taxon>
        <taxon>Pseudomonadota</taxon>
        <taxon>Gammaproteobacteria</taxon>
        <taxon>Oceanospirillales</taxon>
        <taxon>Hahellaceae</taxon>
        <taxon>Allohahella</taxon>
    </lineage>
</organism>
<dbReference type="Proteomes" id="UP001501337">
    <property type="component" value="Unassembled WGS sequence"/>
</dbReference>
<keyword evidence="3" id="KW-1185">Reference proteome</keyword>
<dbReference type="PANTHER" id="PTHR42886:SF29">
    <property type="entry name" value="PUMMELIG, ISOFORM A"/>
    <property type="match status" value="1"/>
</dbReference>
<evidence type="ECO:0000313" key="3">
    <source>
        <dbReference type="Proteomes" id="UP001501337"/>
    </source>
</evidence>
<keyword evidence="2" id="KW-0378">Hydrolase</keyword>
<dbReference type="SUPFAM" id="SSF53474">
    <property type="entry name" value="alpha/beta-Hydrolases"/>
    <property type="match status" value="1"/>
</dbReference>
<evidence type="ECO:0000313" key="2">
    <source>
        <dbReference type="EMBL" id="GAA3953215.1"/>
    </source>
</evidence>
<protein>
    <submittedName>
        <fullName evidence="2">Alpha/beta hydrolase</fullName>
    </submittedName>
</protein>
<comment type="caution">
    <text evidence="2">The sequence shown here is derived from an EMBL/GenBank/DDBJ whole genome shotgun (WGS) entry which is preliminary data.</text>
</comment>
<dbReference type="EMBL" id="BAABBO010000002">
    <property type="protein sequence ID" value="GAA3953215.1"/>
    <property type="molecule type" value="Genomic_DNA"/>
</dbReference>
<dbReference type="GO" id="GO:0016787">
    <property type="term" value="F:hydrolase activity"/>
    <property type="evidence" value="ECO:0007669"/>
    <property type="project" value="UniProtKB-KW"/>
</dbReference>
<dbReference type="PANTHER" id="PTHR42886">
    <property type="entry name" value="RE40534P-RELATED"/>
    <property type="match status" value="1"/>
</dbReference>
<dbReference type="Pfam" id="PF12146">
    <property type="entry name" value="Hydrolase_4"/>
    <property type="match status" value="1"/>
</dbReference>
<feature type="domain" description="Serine aminopeptidase S33" evidence="1">
    <location>
        <begin position="30"/>
        <end position="145"/>
    </location>
</feature>
<name>A0ABP7NSI3_9GAMM</name>